<evidence type="ECO:0000313" key="3">
    <source>
        <dbReference type="Proteomes" id="UP000278807"/>
    </source>
</evidence>
<dbReference type="AlphaFoldDB" id="A0A0R3TV77"/>
<keyword evidence="3" id="KW-1185">Reference proteome</keyword>
<evidence type="ECO:0000313" key="4">
    <source>
        <dbReference type="WBParaSite" id="HNAJ_0001171201-mRNA-1"/>
    </source>
</evidence>
<evidence type="ECO:0000256" key="1">
    <source>
        <dbReference type="SAM" id="MobiDB-lite"/>
    </source>
</evidence>
<protein>
    <submittedName>
        <fullName evidence="2 4">Uncharacterized protein</fullName>
    </submittedName>
</protein>
<dbReference type="STRING" id="102285.A0A0R3TV77"/>
<accession>A0A0R3TV77</accession>
<dbReference type="Proteomes" id="UP000278807">
    <property type="component" value="Unassembled WGS sequence"/>
</dbReference>
<name>A0A0R3TV77_RODNA</name>
<dbReference type="WBParaSite" id="HNAJ_0001171201-mRNA-1">
    <property type="protein sequence ID" value="HNAJ_0001171201-mRNA-1"/>
    <property type="gene ID" value="HNAJ_0001171201"/>
</dbReference>
<feature type="compositionally biased region" description="Low complexity" evidence="1">
    <location>
        <begin position="63"/>
        <end position="84"/>
    </location>
</feature>
<reference evidence="2 3" key="2">
    <citation type="submission" date="2018-11" db="EMBL/GenBank/DDBJ databases">
        <authorList>
            <consortium name="Pathogen Informatics"/>
        </authorList>
    </citation>
    <scope>NUCLEOTIDE SEQUENCE [LARGE SCALE GENOMIC DNA]</scope>
</reference>
<proteinExistence type="predicted"/>
<evidence type="ECO:0000313" key="2">
    <source>
        <dbReference type="EMBL" id="VDO11138.1"/>
    </source>
</evidence>
<gene>
    <name evidence="2" type="ORF">HNAJ_LOCUS11702</name>
</gene>
<sequence>MCDRSIVEGVPKHPLKYTEGPPPRYLNVSLAAFGYTCYNRKWVSAQTLELGKTPVRDAPEPNPTSEGATTTTTTSALPTATLTPQRHKSTSPASLSGNGPVQRPLHLDFHDVCNGPDMTYFVRRVANSLVVGVFTISKYEMLLHSYATVCGHSLDCLIPSSLKMTECSPVFCRFNYANH</sequence>
<reference evidence="4" key="1">
    <citation type="submission" date="2017-02" db="UniProtKB">
        <authorList>
            <consortium name="WormBaseParasite"/>
        </authorList>
    </citation>
    <scope>IDENTIFICATION</scope>
</reference>
<dbReference type="EMBL" id="UZAE01013743">
    <property type="protein sequence ID" value="VDO11138.1"/>
    <property type="molecule type" value="Genomic_DNA"/>
</dbReference>
<feature type="region of interest" description="Disordered" evidence="1">
    <location>
        <begin position="53"/>
        <end position="100"/>
    </location>
</feature>
<organism evidence="4">
    <name type="scientific">Rodentolepis nana</name>
    <name type="common">Dwarf tapeworm</name>
    <name type="synonym">Hymenolepis nana</name>
    <dbReference type="NCBI Taxonomy" id="102285"/>
    <lineage>
        <taxon>Eukaryota</taxon>
        <taxon>Metazoa</taxon>
        <taxon>Spiralia</taxon>
        <taxon>Lophotrochozoa</taxon>
        <taxon>Platyhelminthes</taxon>
        <taxon>Cestoda</taxon>
        <taxon>Eucestoda</taxon>
        <taxon>Cyclophyllidea</taxon>
        <taxon>Hymenolepididae</taxon>
        <taxon>Rodentolepis</taxon>
    </lineage>
</organism>
<feature type="compositionally biased region" description="Polar residues" evidence="1">
    <location>
        <begin position="90"/>
        <end position="99"/>
    </location>
</feature>
<dbReference type="OrthoDB" id="10023951at2759"/>